<sequence length="246" mass="27293">MELPGFSTVRRDRDTKVRRKQKGGGLAIYVNTSWCNPGHVTIKISNCCRDIKLLAASLSPYYLPQEFGQAIVLILYIPPRADAEVVCDVIHSTVARLQTQHLEALLLISGDFNHVTLDTTLPAFSQYVDCNRGNRTIDLLYANVKDAYSATSLPALGKAHHNLILLRPHYKPRVRRLPITTCSFRMWSPEAEQTERLLRGHRLECAAGVAQWEHEDHGVGAATPYEAIDLPCPRPSAVCIPGEGGS</sequence>
<keyword evidence="2" id="KW-1185">Reference proteome</keyword>
<dbReference type="AlphaFoldDB" id="A0AAE0R4E8"/>
<comment type="caution">
    <text evidence="1">The sequence shown here is derived from an EMBL/GenBank/DDBJ whole genome shotgun (WGS) entry which is preliminary data.</text>
</comment>
<dbReference type="Proteomes" id="UP001274896">
    <property type="component" value="Unassembled WGS sequence"/>
</dbReference>
<organism evidence="1 2">
    <name type="scientific">Hemibagrus guttatus</name>
    <dbReference type="NCBI Taxonomy" id="175788"/>
    <lineage>
        <taxon>Eukaryota</taxon>
        <taxon>Metazoa</taxon>
        <taxon>Chordata</taxon>
        <taxon>Craniata</taxon>
        <taxon>Vertebrata</taxon>
        <taxon>Euteleostomi</taxon>
        <taxon>Actinopterygii</taxon>
        <taxon>Neopterygii</taxon>
        <taxon>Teleostei</taxon>
        <taxon>Ostariophysi</taxon>
        <taxon>Siluriformes</taxon>
        <taxon>Bagridae</taxon>
        <taxon>Hemibagrus</taxon>
    </lineage>
</organism>
<dbReference type="SUPFAM" id="SSF56219">
    <property type="entry name" value="DNase I-like"/>
    <property type="match status" value="1"/>
</dbReference>
<reference evidence="1" key="1">
    <citation type="submission" date="2023-06" db="EMBL/GenBank/DDBJ databases">
        <title>Male Hemibagrus guttatus genome.</title>
        <authorList>
            <person name="Bian C."/>
        </authorList>
    </citation>
    <scope>NUCLEOTIDE SEQUENCE</scope>
    <source>
        <strain evidence="1">Male_cb2023</strain>
        <tissue evidence="1">Muscle</tissue>
    </source>
</reference>
<dbReference type="EMBL" id="JAUCMX010000006">
    <property type="protein sequence ID" value="KAK3542705.1"/>
    <property type="molecule type" value="Genomic_DNA"/>
</dbReference>
<evidence type="ECO:0008006" key="3">
    <source>
        <dbReference type="Google" id="ProtNLM"/>
    </source>
</evidence>
<proteinExistence type="predicted"/>
<accession>A0AAE0R4E8</accession>
<dbReference type="Gene3D" id="3.60.10.10">
    <property type="entry name" value="Endonuclease/exonuclease/phosphatase"/>
    <property type="match status" value="1"/>
</dbReference>
<evidence type="ECO:0000313" key="2">
    <source>
        <dbReference type="Proteomes" id="UP001274896"/>
    </source>
</evidence>
<protein>
    <recommendedName>
        <fullName evidence="3">Endonuclease/exonuclease/phosphatase domain-containing protein</fullName>
    </recommendedName>
</protein>
<dbReference type="InterPro" id="IPR036691">
    <property type="entry name" value="Endo/exonu/phosph_ase_sf"/>
</dbReference>
<dbReference type="PANTHER" id="PTHR47510:SF3">
    <property type="entry name" value="ENDO_EXONUCLEASE_PHOSPHATASE DOMAIN-CONTAINING PROTEIN"/>
    <property type="match status" value="1"/>
</dbReference>
<name>A0AAE0R4E8_9TELE</name>
<gene>
    <name evidence="1" type="ORF">QTP70_000114</name>
</gene>
<dbReference type="PANTHER" id="PTHR47510">
    <property type="entry name" value="REVERSE TRANSCRIPTASE DOMAIN-CONTAINING PROTEIN"/>
    <property type="match status" value="1"/>
</dbReference>
<evidence type="ECO:0000313" key="1">
    <source>
        <dbReference type="EMBL" id="KAK3542705.1"/>
    </source>
</evidence>